<dbReference type="CDD" id="cd00130">
    <property type="entry name" value="PAS"/>
    <property type="match status" value="1"/>
</dbReference>
<dbReference type="PROSITE" id="PS50112">
    <property type="entry name" value="PAS"/>
    <property type="match status" value="1"/>
</dbReference>
<keyword evidence="8" id="KW-0843">Virulence</keyword>
<feature type="domain" description="PAC" evidence="11">
    <location>
        <begin position="241"/>
        <end position="294"/>
    </location>
</feature>
<evidence type="ECO:0000256" key="7">
    <source>
        <dbReference type="ARBA" id="ARBA00022840"/>
    </source>
</evidence>
<dbReference type="InterPro" id="IPR000014">
    <property type="entry name" value="PAS"/>
</dbReference>
<dbReference type="SMART" id="SM00091">
    <property type="entry name" value="PAS"/>
    <property type="match status" value="2"/>
</dbReference>
<evidence type="ECO:0000313" key="12">
    <source>
        <dbReference type="EMBL" id="PNV74040.1"/>
    </source>
</evidence>
<evidence type="ECO:0000313" key="13">
    <source>
        <dbReference type="Proteomes" id="UP000094669"/>
    </source>
</evidence>
<dbReference type="EMBL" id="MCRM02000019">
    <property type="protein sequence ID" value="PNV74040.1"/>
    <property type="molecule type" value="Genomic_DNA"/>
</dbReference>
<keyword evidence="7" id="KW-0067">ATP-binding</keyword>
<dbReference type="InterPro" id="IPR005467">
    <property type="entry name" value="His_kinase_dom"/>
</dbReference>
<feature type="domain" description="PAS" evidence="10">
    <location>
        <begin position="22"/>
        <end position="68"/>
    </location>
</feature>
<gene>
    <name evidence="12" type="ORF">BES34_015940</name>
</gene>
<organism evidence="12 13">
    <name type="scientific">Leptospira inadai serovar Lyme</name>
    <dbReference type="NCBI Taxonomy" id="293084"/>
    <lineage>
        <taxon>Bacteria</taxon>
        <taxon>Pseudomonadati</taxon>
        <taxon>Spirochaetota</taxon>
        <taxon>Spirochaetia</taxon>
        <taxon>Leptospirales</taxon>
        <taxon>Leptospiraceae</taxon>
        <taxon>Leptospira</taxon>
    </lineage>
</organism>
<keyword evidence="4" id="KW-0808">Transferase</keyword>
<dbReference type="Gene3D" id="3.30.565.10">
    <property type="entry name" value="Histidine kinase-like ATPase, C-terminal domain"/>
    <property type="match status" value="1"/>
</dbReference>
<comment type="caution">
    <text evidence="12">The sequence shown here is derived from an EMBL/GenBank/DDBJ whole genome shotgun (WGS) entry which is preliminary data.</text>
</comment>
<dbReference type="SUPFAM" id="SSF55785">
    <property type="entry name" value="PYP-like sensor domain (PAS domain)"/>
    <property type="match status" value="2"/>
</dbReference>
<dbReference type="Proteomes" id="UP000094669">
    <property type="component" value="Unassembled WGS sequence"/>
</dbReference>
<evidence type="ECO:0000259" key="10">
    <source>
        <dbReference type="PROSITE" id="PS50112"/>
    </source>
</evidence>
<dbReference type="Pfam" id="PF00989">
    <property type="entry name" value="PAS"/>
    <property type="match status" value="1"/>
</dbReference>
<dbReference type="InterPro" id="IPR035965">
    <property type="entry name" value="PAS-like_dom_sf"/>
</dbReference>
<dbReference type="InterPro" id="IPR036890">
    <property type="entry name" value="HATPase_C_sf"/>
</dbReference>
<dbReference type="Pfam" id="PF08448">
    <property type="entry name" value="PAS_4"/>
    <property type="match status" value="1"/>
</dbReference>
<accession>A0ABX4YFS8</accession>
<comment type="catalytic activity">
    <reaction evidence="1">
        <text>ATP + protein L-histidine = ADP + protein N-phospho-L-histidine.</text>
        <dbReference type="EC" id="2.7.13.3"/>
    </reaction>
</comment>
<evidence type="ECO:0000256" key="4">
    <source>
        <dbReference type="ARBA" id="ARBA00022679"/>
    </source>
</evidence>
<dbReference type="EC" id="2.7.13.3" evidence="2"/>
<dbReference type="Gene3D" id="3.30.450.20">
    <property type="entry name" value="PAS domain"/>
    <property type="match status" value="2"/>
</dbReference>
<proteinExistence type="predicted"/>
<dbReference type="InterPro" id="IPR003594">
    <property type="entry name" value="HATPase_dom"/>
</dbReference>
<keyword evidence="5" id="KW-0547">Nucleotide-binding</keyword>
<keyword evidence="3" id="KW-0597">Phosphoprotein</keyword>
<dbReference type="Pfam" id="PF07568">
    <property type="entry name" value="HisKA_2"/>
    <property type="match status" value="1"/>
</dbReference>
<keyword evidence="13" id="KW-1185">Reference proteome</keyword>
<dbReference type="PANTHER" id="PTHR41523:SF8">
    <property type="entry name" value="ETHYLENE RESPONSE SENSOR PROTEIN"/>
    <property type="match status" value="1"/>
</dbReference>
<dbReference type="InterPro" id="IPR000700">
    <property type="entry name" value="PAS-assoc_C"/>
</dbReference>
<evidence type="ECO:0000256" key="2">
    <source>
        <dbReference type="ARBA" id="ARBA00012438"/>
    </source>
</evidence>
<name>A0ABX4YFS8_9LEPT</name>
<dbReference type="SUPFAM" id="SSF55874">
    <property type="entry name" value="ATPase domain of HSP90 chaperone/DNA topoisomerase II/histidine kinase"/>
    <property type="match status" value="1"/>
</dbReference>
<dbReference type="PANTHER" id="PTHR41523">
    <property type="entry name" value="TWO-COMPONENT SYSTEM SENSOR PROTEIN"/>
    <property type="match status" value="1"/>
</dbReference>
<dbReference type="InterPro" id="IPR011495">
    <property type="entry name" value="Sig_transdc_His_kin_sub2_dim/P"/>
</dbReference>
<sequence length="505" mass="57044">MEPVVTQTKEQRNPITSVPLSIFESAKEAIVISDPDGLILYANSAFFRFYGIDKKDALGKSISIFLPEVAREFALIKYKDAFRSYPDIVQVEAEAIRGDGKLTRVDSRIGFITQGGRRVAMISYVSPLISDSPDAIGEAEPLIDVVTDKLTANSMLVESMSKLNEAKDALKKNFEMFRLALKNSKVMFFSQDIELRYTWVFYPNLGDSEEKIIGKSEYDIFPAETAYRITELKERVIKTGKPFRGEIILPYQGEDTNFDLTVEPLKLPDGTVKGITTAAIDITDQKQIQKELERMIGEKEVMLREIHHRVKNNLAIIQSLFEFSKMRLSEEENGASLLPIFEDCQNRIRSMALIHENLYSARSLGSISLREYIGQLTENVKSSILFDQDKIEVICDLQEVPLDIDRTIHLGMAFNELLTNCFRHAFPKRAGIIRISLTSNRKQAELKIEDDGQGFDPDRKKRTSLGLNLVEAMAKKISGSLESSGTLGKGSVFRILFPLEKPELF</sequence>
<evidence type="ECO:0000256" key="5">
    <source>
        <dbReference type="ARBA" id="ARBA00022741"/>
    </source>
</evidence>
<evidence type="ECO:0000256" key="8">
    <source>
        <dbReference type="ARBA" id="ARBA00023026"/>
    </source>
</evidence>
<dbReference type="NCBIfam" id="TIGR00229">
    <property type="entry name" value="sensory_box"/>
    <property type="match status" value="2"/>
</dbReference>
<dbReference type="SMART" id="SM00387">
    <property type="entry name" value="HATPase_c"/>
    <property type="match status" value="1"/>
</dbReference>
<dbReference type="PROSITE" id="PS50113">
    <property type="entry name" value="PAC"/>
    <property type="match status" value="1"/>
</dbReference>
<evidence type="ECO:0000259" key="9">
    <source>
        <dbReference type="PROSITE" id="PS50109"/>
    </source>
</evidence>
<feature type="domain" description="Histidine kinase" evidence="9">
    <location>
        <begin position="305"/>
        <end position="501"/>
    </location>
</feature>
<protein>
    <recommendedName>
        <fullName evidence="2">histidine kinase</fullName>
        <ecNumber evidence="2">2.7.13.3</ecNumber>
    </recommendedName>
</protein>
<evidence type="ECO:0000259" key="11">
    <source>
        <dbReference type="PROSITE" id="PS50113"/>
    </source>
</evidence>
<dbReference type="InterPro" id="IPR013656">
    <property type="entry name" value="PAS_4"/>
</dbReference>
<dbReference type="InterPro" id="IPR013767">
    <property type="entry name" value="PAS_fold"/>
</dbReference>
<dbReference type="PROSITE" id="PS50109">
    <property type="entry name" value="HIS_KIN"/>
    <property type="match status" value="1"/>
</dbReference>
<dbReference type="Pfam" id="PF02518">
    <property type="entry name" value="HATPase_c"/>
    <property type="match status" value="1"/>
</dbReference>
<keyword evidence="6 12" id="KW-0418">Kinase</keyword>
<dbReference type="PRINTS" id="PR00344">
    <property type="entry name" value="BCTRLSENSOR"/>
</dbReference>
<evidence type="ECO:0000256" key="1">
    <source>
        <dbReference type="ARBA" id="ARBA00000085"/>
    </source>
</evidence>
<evidence type="ECO:0000256" key="6">
    <source>
        <dbReference type="ARBA" id="ARBA00022777"/>
    </source>
</evidence>
<dbReference type="GO" id="GO:0016301">
    <property type="term" value="F:kinase activity"/>
    <property type="evidence" value="ECO:0007669"/>
    <property type="project" value="UniProtKB-KW"/>
</dbReference>
<evidence type="ECO:0000256" key="3">
    <source>
        <dbReference type="ARBA" id="ARBA00022553"/>
    </source>
</evidence>
<dbReference type="InterPro" id="IPR004358">
    <property type="entry name" value="Sig_transdc_His_kin-like_C"/>
</dbReference>
<reference evidence="12" key="1">
    <citation type="submission" date="2018-01" db="EMBL/GenBank/DDBJ databases">
        <title>Genomic characterization of Leptospira inadai serogroup Lyme isolated from captured rat in Brazil and comparative analysis with human reference strain.</title>
        <authorList>
            <person name="Moreno L.Z."/>
            <person name="Loureiro A.P."/>
            <person name="Miraglia F."/>
            <person name="Kremer F.S."/>
            <person name="Eslabao M.R."/>
            <person name="Dellagostin O.A."/>
            <person name="Lilenbaum W."/>
            <person name="Moreno A.M."/>
        </authorList>
    </citation>
    <scope>NUCLEOTIDE SEQUENCE [LARGE SCALE GENOMIC DNA]</scope>
    <source>
        <strain evidence="12">M34/99</strain>
    </source>
</reference>